<keyword evidence="3" id="KW-1185">Reference proteome</keyword>
<name>A0A512AMR3_9SPHN</name>
<dbReference type="RefSeq" id="WP_147160309.1">
    <property type="nucleotide sequence ID" value="NZ_BJYR01000018.1"/>
</dbReference>
<organism evidence="2 3">
    <name type="scientific">Novosphingobium sediminis</name>
    <dbReference type="NCBI Taxonomy" id="707214"/>
    <lineage>
        <taxon>Bacteria</taxon>
        <taxon>Pseudomonadati</taxon>
        <taxon>Pseudomonadota</taxon>
        <taxon>Alphaproteobacteria</taxon>
        <taxon>Sphingomonadales</taxon>
        <taxon>Sphingomonadaceae</taxon>
        <taxon>Novosphingobium</taxon>
    </lineage>
</organism>
<comment type="caution">
    <text evidence="2">The sequence shown here is derived from an EMBL/GenBank/DDBJ whole genome shotgun (WGS) entry which is preliminary data.</text>
</comment>
<evidence type="ECO:0000259" key="1">
    <source>
        <dbReference type="Pfam" id="PF07238"/>
    </source>
</evidence>
<dbReference type="SUPFAM" id="SSF141371">
    <property type="entry name" value="PilZ domain-like"/>
    <property type="match status" value="1"/>
</dbReference>
<sequence length="115" mass="12780">MADLRARTDRFGNRRRFRRVESGQRLILISVASRMDGVLQDLSQSGARVSLRMTPPRRGRDVLLRWGSQEIFGQVVWSSGNEAGVAFHKPISPEELVDTVGGEVPAALPVGRRVL</sequence>
<gene>
    <name evidence="2" type="ORF">NSE01_28180</name>
</gene>
<protein>
    <recommendedName>
        <fullName evidence="1">PilZ domain-containing protein</fullName>
    </recommendedName>
</protein>
<dbReference type="OrthoDB" id="7929489at2"/>
<evidence type="ECO:0000313" key="3">
    <source>
        <dbReference type="Proteomes" id="UP000321464"/>
    </source>
</evidence>
<dbReference type="EMBL" id="BJYR01000018">
    <property type="protein sequence ID" value="GEO00986.1"/>
    <property type="molecule type" value="Genomic_DNA"/>
</dbReference>
<dbReference type="GO" id="GO:0035438">
    <property type="term" value="F:cyclic-di-GMP binding"/>
    <property type="evidence" value="ECO:0007669"/>
    <property type="project" value="InterPro"/>
</dbReference>
<reference evidence="2 3" key="1">
    <citation type="submission" date="2019-07" db="EMBL/GenBank/DDBJ databases">
        <title>Whole genome shotgun sequence of Novosphingobium sediminis NBRC 106119.</title>
        <authorList>
            <person name="Hosoyama A."/>
            <person name="Uohara A."/>
            <person name="Ohji S."/>
            <person name="Ichikawa N."/>
        </authorList>
    </citation>
    <scope>NUCLEOTIDE SEQUENCE [LARGE SCALE GENOMIC DNA]</scope>
    <source>
        <strain evidence="2 3">NBRC 106119</strain>
    </source>
</reference>
<accession>A0A512AMR3</accession>
<dbReference type="AlphaFoldDB" id="A0A512AMR3"/>
<proteinExistence type="predicted"/>
<evidence type="ECO:0000313" key="2">
    <source>
        <dbReference type="EMBL" id="GEO00986.1"/>
    </source>
</evidence>
<dbReference type="Pfam" id="PF07238">
    <property type="entry name" value="PilZ"/>
    <property type="match status" value="1"/>
</dbReference>
<feature type="domain" description="PilZ" evidence="1">
    <location>
        <begin position="13"/>
        <end position="95"/>
    </location>
</feature>
<dbReference type="Proteomes" id="UP000321464">
    <property type="component" value="Unassembled WGS sequence"/>
</dbReference>
<dbReference type="InterPro" id="IPR009875">
    <property type="entry name" value="PilZ_domain"/>
</dbReference>